<dbReference type="Gene3D" id="3.40.50.720">
    <property type="entry name" value="NAD(P)-binding Rossmann-like Domain"/>
    <property type="match status" value="1"/>
</dbReference>
<comment type="similarity">
    <text evidence="1 3">Belongs to the short-chain dehydrogenases/reductases (SDR) family.</text>
</comment>
<dbReference type="EMBL" id="JBHUEM010000024">
    <property type="protein sequence ID" value="MFD1737828.1"/>
    <property type="molecule type" value="Genomic_DNA"/>
</dbReference>
<sequence>MYTYGFLEKILFPSTYLDKEKLKSELKGKTILITGASSGIGEQVAYMLAEVDAHLLLVARREDRLITMKSDIEKNTARVSVFKVDLRNEAEVETLLAWIHQLPHGLDVVISNAGKSIKRPIYQSLDRYHDMTRTMAVNYLAPVQIVLSVIPLLTKNRGHIINISTINTKLVPFPYWAAYQASKSAFDTWFRSVAPELNANGLATTSIYLPLVQTPMISPTVAYQNMPAMHAKHVAAIICKSLYTKRKSYQPWWLPFGQVASLLFSKLSERFLPRLIRKKGDKT</sequence>
<protein>
    <submittedName>
        <fullName evidence="4">SDR family NAD(P)-dependent oxidoreductase</fullName>
    </submittedName>
</protein>
<accession>A0ABW4LT58</accession>
<dbReference type="InterPro" id="IPR036291">
    <property type="entry name" value="NAD(P)-bd_dom_sf"/>
</dbReference>
<dbReference type="InterPro" id="IPR002347">
    <property type="entry name" value="SDR_fam"/>
</dbReference>
<reference evidence="5" key="1">
    <citation type="journal article" date="2019" name="Int. J. Syst. Evol. Microbiol.">
        <title>The Global Catalogue of Microorganisms (GCM) 10K type strain sequencing project: providing services to taxonomists for standard genome sequencing and annotation.</title>
        <authorList>
            <consortium name="The Broad Institute Genomics Platform"/>
            <consortium name="The Broad Institute Genome Sequencing Center for Infectious Disease"/>
            <person name="Wu L."/>
            <person name="Ma J."/>
        </authorList>
    </citation>
    <scope>NUCLEOTIDE SEQUENCE [LARGE SCALE GENOMIC DNA]</scope>
    <source>
        <strain evidence="5">CCUG 49339</strain>
    </source>
</reference>
<dbReference type="PANTHER" id="PTHR44196">
    <property type="entry name" value="DEHYDROGENASE/REDUCTASE SDR FAMILY MEMBER 7B"/>
    <property type="match status" value="1"/>
</dbReference>
<evidence type="ECO:0000256" key="1">
    <source>
        <dbReference type="ARBA" id="ARBA00006484"/>
    </source>
</evidence>
<keyword evidence="2" id="KW-0560">Oxidoreductase</keyword>
<evidence type="ECO:0000256" key="2">
    <source>
        <dbReference type="ARBA" id="ARBA00023002"/>
    </source>
</evidence>
<evidence type="ECO:0000313" key="5">
    <source>
        <dbReference type="Proteomes" id="UP001597214"/>
    </source>
</evidence>
<evidence type="ECO:0000256" key="3">
    <source>
        <dbReference type="RuleBase" id="RU000363"/>
    </source>
</evidence>
<organism evidence="4 5">
    <name type="scientific">Bacillus salitolerans</name>
    <dbReference type="NCBI Taxonomy" id="1437434"/>
    <lineage>
        <taxon>Bacteria</taxon>
        <taxon>Bacillati</taxon>
        <taxon>Bacillota</taxon>
        <taxon>Bacilli</taxon>
        <taxon>Bacillales</taxon>
        <taxon>Bacillaceae</taxon>
        <taxon>Bacillus</taxon>
    </lineage>
</organism>
<dbReference type="Pfam" id="PF00106">
    <property type="entry name" value="adh_short"/>
    <property type="match status" value="1"/>
</dbReference>
<dbReference type="PRINTS" id="PR00081">
    <property type="entry name" value="GDHRDH"/>
</dbReference>
<dbReference type="PRINTS" id="PR00080">
    <property type="entry name" value="SDRFAMILY"/>
</dbReference>
<evidence type="ECO:0000313" key="4">
    <source>
        <dbReference type="EMBL" id="MFD1737828.1"/>
    </source>
</evidence>
<keyword evidence="5" id="KW-1185">Reference proteome</keyword>
<dbReference type="Proteomes" id="UP001597214">
    <property type="component" value="Unassembled WGS sequence"/>
</dbReference>
<dbReference type="PANTHER" id="PTHR44196:SF1">
    <property type="entry name" value="DEHYDROGENASE_REDUCTASE SDR FAMILY MEMBER 7B"/>
    <property type="match status" value="1"/>
</dbReference>
<proteinExistence type="inferred from homology"/>
<gene>
    <name evidence="4" type="ORF">ACFSCX_14925</name>
</gene>
<dbReference type="RefSeq" id="WP_377929048.1">
    <property type="nucleotide sequence ID" value="NZ_JBHUEM010000024.1"/>
</dbReference>
<name>A0ABW4LT58_9BACI</name>
<comment type="caution">
    <text evidence="4">The sequence shown here is derived from an EMBL/GenBank/DDBJ whole genome shotgun (WGS) entry which is preliminary data.</text>
</comment>
<dbReference type="SUPFAM" id="SSF51735">
    <property type="entry name" value="NAD(P)-binding Rossmann-fold domains"/>
    <property type="match status" value="1"/>
</dbReference>